<dbReference type="InterPro" id="IPR011992">
    <property type="entry name" value="EF-hand-dom_pair"/>
</dbReference>
<dbReference type="SUPFAM" id="SSF47473">
    <property type="entry name" value="EF-hand"/>
    <property type="match status" value="1"/>
</dbReference>
<reference evidence="2" key="1">
    <citation type="journal article" date="2012" name="Proc. Natl. Acad. Sci. U.S.A.">
        <title>Antigenic diversity is generated by distinct evolutionary mechanisms in African trypanosome species.</title>
        <authorList>
            <person name="Jackson A.P."/>
            <person name="Berry A."/>
            <person name="Aslett M."/>
            <person name="Allison H.C."/>
            <person name="Burton P."/>
            <person name="Vavrova-Anderson J."/>
            <person name="Brown R."/>
            <person name="Browne H."/>
            <person name="Corton N."/>
            <person name="Hauser H."/>
            <person name="Gamble J."/>
            <person name="Gilderthorp R."/>
            <person name="Marcello L."/>
            <person name="McQuillan J."/>
            <person name="Otto T.D."/>
            <person name="Quail M.A."/>
            <person name="Sanders M.J."/>
            <person name="van Tonder A."/>
            <person name="Ginger M.L."/>
            <person name="Field M.C."/>
            <person name="Barry J.D."/>
            <person name="Hertz-Fowler C."/>
            <person name="Berriman M."/>
        </authorList>
    </citation>
    <scope>NUCLEOTIDE SEQUENCE</scope>
    <source>
        <strain evidence="2">IL3000</strain>
    </source>
</reference>
<feature type="domain" description="EF-hand" evidence="1">
    <location>
        <begin position="171"/>
        <end position="206"/>
    </location>
</feature>
<name>G0UXR1_TRYCI</name>
<protein>
    <recommendedName>
        <fullName evidence="1">EF-hand domain-containing protein</fullName>
    </recommendedName>
</protein>
<dbReference type="GO" id="GO:0005509">
    <property type="term" value="F:calcium ion binding"/>
    <property type="evidence" value="ECO:0007669"/>
    <property type="project" value="InterPro"/>
</dbReference>
<dbReference type="PROSITE" id="PS50222">
    <property type="entry name" value="EF_HAND_2"/>
    <property type="match status" value="1"/>
</dbReference>
<sequence>MCIVCTLNSRECIRLKADGMPPRKAKELEACEGNVTIGAKQILMHPLDASRREKFIKKFDDILEAHMALNGGSETTTMLRYKEVPTLSVGFIARAMGLNLSNDQVLRLVEMVEEKEVASRGCVPVEPLRHVIVEGLVKGVLTRPGLPAPTNNRKRRLPASEIPLQMYVSRDSEKVIYEAFRTLDVANRGYIESDELRQLFRSGLEPFTDEEIENMIAAAADPQSGLVYYGDFSDVLANE</sequence>
<organism evidence="2">
    <name type="scientific">Trypanosoma congolense (strain IL3000)</name>
    <dbReference type="NCBI Taxonomy" id="1068625"/>
    <lineage>
        <taxon>Eukaryota</taxon>
        <taxon>Discoba</taxon>
        <taxon>Euglenozoa</taxon>
        <taxon>Kinetoplastea</taxon>
        <taxon>Metakinetoplastina</taxon>
        <taxon>Trypanosomatida</taxon>
        <taxon>Trypanosomatidae</taxon>
        <taxon>Trypanosoma</taxon>
        <taxon>Nannomonas</taxon>
    </lineage>
</organism>
<accession>G0UXR1</accession>
<evidence type="ECO:0000259" key="1">
    <source>
        <dbReference type="PROSITE" id="PS50222"/>
    </source>
</evidence>
<dbReference type="AlphaFoldDB" id="G0UXR1"/>
<evidence type="ECO:0000313" key="2">
    <source>
        <dbReference type="EMBL" id="CCC94178.1"/>
    </source>
</evidence>
<dbReference type="PANTHER" id="PTHR46763:SF1">
    <property type="entry name" value="DYNEIN REGULATORY COMPLEX PROTEIN 8"/>
    <property type="match status" value="1"/>
</dbReference>
<proteinExistence type="predicted"/>
<dbReference type="PANTHER" id="PTHR46763">
    <property type="entry name" value="DYNEIN REGULATORY COMPLEX PROTEIN 8"/>
    <property type="match status" value="1"/>
</dbReference>
<dbReference type="EMBL" id="HE575323">
    <property type="protein sequence ID" value="CCC94178.1"/>
    <property type="molecule type" value="Genomic_DNA"/>
</dbReference>
<dbReference type="Gene3D" id="1.10.238.10">
    <property type="entry name" value="EF-hand"/>
    <property type="match status" value="1"/>
</dbReference>
<gene>
    <name evidence="2" type="ORF">TCIL3000_10_9560</name>
</gene>
<dbReference type="InterPro" id="IPR002048">
    <property type="entry name" value="EF_hand_dom"/>
</dbReference>
<dbReference type="VEuPathDB" id="TriTrypDB:TcIL3000_10_9560"/>
<dbReference type="Pfam" id="PF13499">
    <property type="entry name" value="EF-hand_7"/>
    <property type="match status" value="1"/>
</dbReference>